<reference evidence="2 3" key="1">
    <citation type="submission" date="2023-11" db="EMBL/GenBank/DDBJ databases">
        <title>Winogradskyella pelagius sp. nov., isolated from coastal sediment.</title>
        <authorList>
            <person name="Li F."/>
        </authorList>
    </citation>
    <scope>NUCLEOTIDE SEQUENCE [LARGE SCALE GENOMIC DNA]</scope>
    <source>
        <strain evidence="2 3">KCTC 23502</strain>
    </source>
</reference>
<evidence type="ECO:0000313" key="3">
    <source>
        <dbReference type="Proteomes" id="UP001285855"/>
    </source>
</evidence>
<feature type="transmembrane region" description="Helical" evidence="1">
    <location>
        <begin position="36"/>
        <end position="53"/>
    </location>
</feature>
<evidence type="ECO:0008006" key="4">
    <source>
        <dbReference type="Google" id="ProtNLM"/>
    </source>
</evidence>
<name>A0ABU5EJF1_9FLAO</name>
<organism evidence="2 3">
    <name type="scientific">Winogradskyella aquimaris</name>
    <dbReference type="NCBI Taxonomy" id="864074"/>
    <lineage>
        <taxon>Bacteria</taxon>
        <taxon>Pseudomonadati</taxon>
        <taxon>Bacteroidota</taxon>
        <taxon>Flavobacteriia</taxon>
        <taxon>Flavobacteriales</taxon>
        <taxon>Flavobacteriaceae</taxon>
        <taxon>Winogradskyella</taxon>
    </lineage>
</organism>
<feature type="transmembrane region" description="Helical" evidence="1">
    <location>
        <begin position="59"/>
        <end position="79"/>
    </location>
</feature>
<evidence type="ECO:0000256" key="1">
    <source>
        <dbReference type="SAM" id="Phobius"/>
    </source>
</evidence>
<comment type="caution">
    <text evidence="2">The sequence shown here is derived from an EMBL/GenBank/DDBJ whole genome shotgun (WGS) entry which is preliminary data.</text>
</comment>
<feature type="transmembrane region" description="Helical" evidence="1">
    <location>
        <begin position="6"/>
        <end position="24"/>
    </location>
</feature>
<proteinExistence type="predicted"/>
<keyword evidence="3" id="KW-1185">Reference proteome</keyword>
<accession>A0ABU5EJF1</accession>
<keyword evidence="1" id="KW-0812">Transmembrane</keyword>
<keyword evidence="1" id="KW-0472">Membrane</keyword>
<dbReference type="EMBL" id="JAXDAE010000002">
    <property type="protein sequence ID" value="MDY2586358.1"/>
    <property type="molecule type" value="Genomic_DNA"/>
</dbReference>
<evidence type="ECO:0000313" key="2">
    <source>
        <dbReference type="EMBL" id="MDY2586358.1"/>
    </source>
</evidence>
<dbReference type="Proteomes" id="UP001285855">
    <property type="component" value="Unassembled WGS sequence"/>
</dbReference>
<protein>
    <recommendedName>
        <fullName evidence="4">DUF4181 domain-containing protein</fullName>
    </recommendedName>
</protein>
<gene>
    <name evidence="2" type="ORF">SNF14_03320</name>
</gene>
<dbReference type="RefSeq" id="WP_320554731.1">
    <property type="nucleotide sequence ID" value="NZ_JAXDAE010000002.1"/>
</dbReference>
<sequence length="112" mass="12952">MTFTTVFLVAIIALIIAKTRDIVLRNNLDPKKEKRLIIASILFILFLVTNATLPYPESLYWFIGLGIVFSTSILSYDVIKKEFKRFMALETKDKLQNILFYSLLVVVTNIYL</sequence>
<keyword evidence="1" id="KW-1133">Transmembrane helix</keyword>